<keyword evidence="2" id="KW-1185">Reference proteome</keyword>
<comment type="caution">
    <text evidence="1">The sequence shown here is derived from an EMBL/GenBank/DDBJ whole genome shotgun (WGS) entry which is preliminary data.</text>
</comment>
<sequence length="109" mass="12394">MHTNTNAGREQATTEEGELRWKIARPRANKGQPTAKPVKETIARCYLNELFEEVVTLRLAYGSYEKALRAQRDYHGTVPETLSATAGPVDKANVVAKQRRRLNWRLTID</sequence>
<evidence type="ECO:0000313" key="2">
    <source>
        <dbReference type="Proteomes" id="UP001374579"/>
    </source>
</evidence>
<accession>A0AAN9GC50</accession>
<protein>
    <submittedName>
        <fullName evidence="1">Uncharacterized protein</fullName>
    </submittedName>
</protein>
<dbReference type="Proteomes" id="UP001374579">
    <property type="component" value="Unassembled WGS sequence"/>
</dbReference>
<evidence type="ECO:0000313" key="1">
    <source>
        <dbReference type="EMBL" id="KAK7102767.1"/>
    </source>
</evidence>
<gene>
    <name evidence="1" type="ORF">V1264_020946</name>
</gene>
<reference evidence="1 2" key="1">
    <citation type="submission" date="2024-02" db="EMBL/GenBank/DDBJ databases">
        <title>Chromosome-scale genome assembly of the rough periwinkle Littorina saxatilis.</title>
        <authorList>
            <person name="De Jode A."/>
            <person name="Faria R."/>
            <person name="Formenti G."/>
            <person name="Sims Y."/>
            <person name="Smith T.P."/>
            <person name="Tracey A."/>
            <person name="Wood J.M.D."/>
            <person name="Zagrodzka Z.B."/>
            <person name="Johannesson K."/>
            <person name="Butlin R.K."/>
            <person name="Leder E.H."/>
        </authorList>
    </citation>
    <scope>NUCLEOTIDE SEQUENCE [LARGE SCALE GENOMIC DNA]</scope>
    <source>
        <strain evidence="1">Snail1</strain>
        <tissue evidence="1">Muscle</tissue>
    </source>
</reference>
<dbReference type="EMBL" id="JBAMIC010000010">
    <property type="protein sequence ID" value="KAK7102767.1"/>
    <property type="molecule type" value="Genomic_DNA"/>
</dbReference>
<dbReference type="AlphaFoldDB" id="A0AAN9GC50"/>
<organism evidence="1 2">
    <name type="scientific">Littorina saxatilis</name>
    <dbReference type="NCBI Taxonomy" id="31220"/>
    <lineage>
        <taxon>Eukaryota</taxon>
        <taxon>Metazoa</taxon>
        <taxon>Spiralia</taxon>
        <taxon>Lophotrochozoa</taxon>
        <taxon>Mollusca</taxon>
        <taxon>Gastropoda</taxon>
        <taxon>Caenogastropoda</taxon>
        <taxon>Littorinimorpha</taxon>
        <taxon>Littorinoidea</taxon>
        <taxon>Littorinidae</taxon>
        <taxon>Littorina</taxon>
    </lineage>
</organism>
<proteinExistence type="predicted"/>
<name>A0AAN9GC50_9CAEN</name>